<feature type="compositionally biased region" description="Basic residues" evidence="1">
    <location>
        <begin position="16"/>
        <end position="26"/>
    </location>
</feature>
<dbReference type="AlphaFoldDB" id="A0A834XJN1"/>
<feature type="region of interest" description="Disordered" evidence="1">
    <location>
        <begin position="1"/>
        <end position="26"/>
    </location>
</feature>
<accession>A0A834XJN1</accession>
<gene>
    <name evidence="2" type="ORF">G2W53_002294</name>
</gene>
<evidence type="ECO:0000313" key="3">
    <source>
        <dbReference type="Proteomes" id="UP000634136"/>
    </source>
</evidence>
<dbReference type="Proteomes" id="UP000634136">
    <property type="component" value="Unassembled WGS sequence"/>
</dbReference>
<protein>
    <submittedName>
        <fullName evidence="2">Uncharacterized protein</fullName>
    </submittedName>
</protein>
<organism evidence="2 3">
    <name type="scientific">Senna tora</name>
    <dbReference type="NCBI Taxonomy" id="362788"/>
    <lineage>
        <taxon>Eukaryota</taxon>
        <taxon>Viridiplantae</taxon>
        <taxon>Streptophyta</taxon>
        <taxon>Embryophyta</taxon>
        <taxon>Tracheophyta</taxon>
        <taxon>Spermatophyta</taxon>
        <taxon>Magnoliopsida</taxon>
        <taxon>eudicotyledons</taxon>
        <taxon>Gunneridae</taxon>
        <taxon>Pentapetalae</taxon>
        <taxon>rosids</taxon>
        <taxon>fabids</taxon>
        <taxon>Fabales</taxon>
        <taxon>Fabaceae</taxon>
        <taxon>Caesalpinioideae</taxon>
        <taxon>Cassia clade</taxon>
        <taxon>Senna</taxon>
    </lineage>
</organism>
<evidence type="ECO:0000256" key="1">
    <source>
        <dbReference type="SAM" id="MobiDB-lite"/>
    </source>
</evidence>
<keyword evidence="3" id="KW-1185">Reference proteome</keyword>
<sequence length="26" mass="2931">MGPLGEGRGEDYPFTAKKRTKTSWDC</sequence>
<dbReference type="EMBL" id="JAAIUW010000001">
    <property type="protein sequence ID" value="KAF7845389.1"/>
    <property type="molecule type" value="Genomic_DNA"/>
</dbReference>
<proteinExistence type="predicted"/>
<reference evidence="2" key="1">
    <citation type="submission" date="2020-09" db="EMBL/GenBank/DDBJ databases">
        <title>Genome-Enabled Discovery of Anthraquinone Biosynthesis in Senna tora.</title>
        <authorList>
            <person name="Kang S.-H."/>
            <person name="Pandey R.P."/>
            <person name="Lee C.-M."/>
            <person name="Sim J.-S."/>
            <person name="Jeong J.-T."/>
            <person name="Choi B.-S."/>
            <person name="Jung M."/>
            <person name="Ginzburg D."/>
            <person name="Zhao K."/>
            <person name="Won S.Y."/>
            <person name="Oh T.-J."/>
            <person name="Yu Y."/>
            <person name="Kim N.-H."/>
            <person name="Lee O.R."/>
            <person name="Lee T.-H."/>
            <person name="Bashyal P."/>
            <person name="Kim T.-S."/>
            <person name="Lee W.-H."/>
            <person name="Kawkins C."/>
            <person name="Kim C.-K."/>
            <person name="Kim J.S."/>
            <person name="Ahn B.O."/>
            <person name="Rhee S.Y."/>
            <person name="Sohng J.K."/>
        </authorList>
    </citation>
    <scope>NUCLEOTIDE SEQUENCE</scope>
    <source>
        <tissue evidence="2">Leaf</tissue>
    </source>
</reference>
<comment type="caution">
    <text evidence="2">The sequence shown here is derived from an EMBL/GenBank/DDBJ whole genome shotgun (WGS) entry which is preliminary data.</text>
</comment>
<evidence type="ECO:0000313" key="2">
    <source>
        <dbReference type="EMBL" id="KAF7845389.1"/>
    </source>
</evidence>
<name>A0A834XJN1_9FABA</name>